<feature type="region of interest" description="Disordered" evidence="1">
    <location>
        <begin position="1"/>
        <end position="22"/>
    </location>
</feature>
<dbReference type="WBParaSite" id="TCLT_0000562101-mRNA-1">
    <property type="protein sequence ID" value="TCLT_0000562101-mRNA-1"/>
    <property type="gene ID" value="TCLT_0000562101"/>
</dbReference>
<keyword evidence="3" id="KW-1185">Reference proteome</keyword>
<sequence length="84" mass="9466">MMRRSYTVATNEESSDSKRSYPSRLQRWSSALRRRWFSFASATSRIGLDTQRGSTGSVEVLLPAAEQTILQELRSGASSSFPLY</sequence>
<evidence type="ECO:0000256" key="1">
    <source>
        <dbReference type="SAM" id="MobiDB-lite"/>
    </source>
</evidence>
<evidence type="ECO:0000313" key="3">
    <source>
        <dbReference type="Proteomes" id="UP000276776"/>
    </source>
</evidence>
<proteinExistence type="predicted"/>
<evidence type="ECO:0000313" key="4">
    <source>
        <dbReference type="WBParaSite" id="TCLT_0000562101-mRNA-1"/>
    </source>
</evidence>
<name>A0A0N5CYT4_THECL</name>
<reference evidence="4" key="1">
    <citation type="submission" date="2017-02" db="UniProtKB">
        <authorList>
            <consortium name="WormBaseParasite"/>
        </authorList>
    </citation>
    <scope>IDENTIFICATION</scope>
</reference>
<dbReference type="OrthoDB" id="5867769at2759"/>
<dbReference type="EMBL" id="UYYF01004350">
    <property type="protein sequence ID" value="VDN02875.1"/>
    <property type="molecule type" value="Genomic_DNA"/>
</dbReference>
<dbReference type="AlphaFoldDB" id="A0A0N5CYT4"/>
<dbReference type="Proteomes" id="UP000276776">
    <property type="component" value="Unassembled WGS sequence"/>
</dbReference>
<evidence type="ECO:0000313" key="2">
    <source>
        <dbReference type="EMBL" id="VDN02875.1"/>
    </source>
</evidence>
<gene>
    <name evidence="2" type="ORF">TCLT_LOCUS5610</name>
</gene>
<accession>A0A0N5CYT4</accession>
<reference evidence="2 3" key="2">
    <citation type="submission" date="2018-11" db="EMBL/GenBank/DDBJ databases">
        <authorList>
            <consortium name="Pathogen Informatics"/>
        </authorList>
    </citation>
    <scope>NUCLEOTIDE SEQUENCE [LARGE SCALE GENOMIC DNA]</scope>
</reference>
<protein>
    <submittedName>
        <fullName evidence="2 4">Uncharacterized protein</fullName>
    </submittedName>
</protein>
<organism evidence="4">
    <name type="scientific">Thelazia callipaeda</name>
    <name type="common">Oriental eyeworm</name>
    <name type="synonym">Parasitic nematode</name>
    <dbReference type="NCBI Taxonomy" id="103827"/>
    <lineage>
        <taxon>Eukaryota</taxon>
        <taxon>Metazoa</taxon>
        <taxon>Ecdysozoa</taxon>
        <taxon>Nematoda</taxon>
        <taxon>Chromadorea</taxon>
        <taxon>Rhabditida</taxon>
        <taxon>Spirurina</taxon>
        <taxon>Spiruromorpha</taxon>
        <taxon>Thelazioidea</taxon>
        <taxon>Thelaziidae</taxon>
        <taxon>Thelazia</taxon>
    </lineage>
</organism>